<dbReference type="EMBL" id="CAJVQA010000900">
    <property type="protein sequence ID" value="CAG8495174.1"/>
    <property type="molecule type" value="Genomic_DNA"/>
</dbReference>
<evidence type="ECO:0000313" key="1">
    <source>
        <dbReference type="EMBL" id="CAG8495174.1"/>
    </source>
</evidence>
<dbReference type="AlphaFoldDB" id="A0A9N8WN79"/>
<sequence length="62" mass="7304">MNLVANTSNNNNINKLKQLLEELKTSYNYDLVSNNKEKKALKVIKKYLEQLQFVTKNDIYLL</sequence>
<proteinExistence type="predicted"/>
<reference evidence="1" key="1">
    <citation type="submission" date="2021-06" db="EMBL/GenBank/DDBJ databases">
        <authorList>
            <person name="Kallberg Y."/>
            <person name="Tangrot J."/>
            <person name="Rosling A."/>
        </authorList>
    </citation>
    <scope>NUCLEOTIDE SEQUENCE</scope>
    <source>
        <strain evidence="1">FL966</strain>
    </source>
</reference>
<accession>A0A9N8WN79</accession>
<keyword evidence="2" id="KW-1185">Reference proteome</keyword>
<comment type="caution">
    <text evidence="1">The sequence shown here is derived from an EMBL/GenBank/DDBJ whole genome shotgun (WGS) entry which is preliminary data.</text>
</comment>
<evidence type="ECO:0000313" key="2">
    <source>
        <dbReference type="Proteomes" id="UP000789759"/>
    </source>
</evidence>
<gene>
    <name evidence="1" type="ORF">CPELLU_LOCUS2179</name>
</gene>
<protein>
    <submittedName>
        <fullName evidence="1">24435_t:CDS:1</fullName>
    </submittedName>
</protein>
<name>A0A9N8WN79_9GLOM</name>
<organism evidence="1 2">
    <name type="scientific">Cetraspora pellucida</name>
    <dbReference type="NCBI Taxonomy" id="1433469"/>
    <lineage>
        <taxon>Eukaryota</taxon>
        <taxon>Fungi</taxon>
        <taxon>Fungi incertae sedis</taxon>
        <taxon>Mucoromycota</taxon>
        <taxon>Glomeromycotina</taxon>
        <taxon>Glomeromycetes</taxon>
        <taxon>Diversisporales</taxon>
        <taxon>Gigasporaceae</taxon>
        <taxon>Cetraspora</taxon>
    </lineage>
</organism>
<dbReference type="Proteomes" id="UP000789759">
    <property type="component" value="Unassembled WGS sequence"/>
</dbReference>